<organism evidence="1">
    <name type="scientific">marine sediment metagenome</name>
    <dbReference type="NCBI Taxonomy" id="412755"/>
    <lineage>
        <taxon>unclassified sequences</taxon>
        <taxon>metagenomes</taxon>
        <taxon>ecological metagenomes</taxon>
    </lineage>
</organism>
<accession>X1NAD8</accession>
<feature type="non-terminal residue" evidence="1">
    <location>
        <position position="75"/>
    </location>
</feature>
<comment type="caution">
    <text evidence="1">The sequence shown here is derived from an EMBL/GenBank/DDBJ whole genome shotgun (WGS) entry which is preliminary data.</text>
</comment>
<proteinExistence type="predicted"/>
<sequence>MGKTGIPGVIIAFVPPWTKGAKKARGYVFKRYHFPSSKAQKAQQLVVTKAAMALYDQNLSREAFIAAISPTMRTG</sequence>
<dbReference type="EMBL" id="BARV01030373">
    <property type="protein sequence ID" value="GAI40593.1"/>
    <property type="molecule type" value="Genomic_DNA"/>
</dbReference>
<name>X1NAD8_9ZZZZ</name>
<evidence type="ECO:0000313" key="1">
    <source>
        <dbReference type="EMBL" id="GAI40593.1"/>
    </source>
</evidence>
<gene>
    <name evidence="1" type="ORF">S06H3_48253</name>
</gene>
<protein>
    <submittedName>
        <fullName evidence="1">Uncharacterized protein</fullName>
    </submittedName>
</protein>
<reference evidence="1" key="1">
    <citation type="journal article" date="2014" name="Front. Microbiol.">
        <title>High frequency of phylogenetically diverse reductive dehalogenase-homologous genes in deep subseafloor sedimentary metagenomes.</title>
        <authorList>
            <person name="Kawai M."/>
            <person name="Futagami T."/>
            <person name="Toyoda A."/>
            <person name="Takaki Y."/>
            <person name="Nishi S."/>
            <person name="Hori S."/>
            <person name="Arai W."/>
            <person name="Tsubouchi T."/>
            <person name="Morono Y."/>
            <person name="Uchiyama I."/>
            <person name="Ito T."/>
            <person name="Fujiyama A."/>
            <person name="Inagaki F."/>
            <person name="Takami H."/>
        </authorList>
    </citation>
    <scope>NUCLEOTIDE SEQUENCE</scope>
    <source>
        <strain evidence="1">Expedition CK06-06</strain>
    </source>
</reference>
<dbReference type="AlphaFoldDB" id="X1NAD8"/>